<dbReference type="InParanoid" id="A0A3Q3LDA6"/>
<dbReference type="GO" id="GO:0046872">
    <property type="term" value="F:metal ion binding"/>
    <property type="evidence" value="ECO:0007669"/>
    <property type="project" value="UniProtKB-KW"/>
</dbReference>
<dbReference type="STRING" id="205130.ENSMAMP00000007459"/>
<keyword evidence="4" id="KW-0411">Iron-sulfur</keyword>
<keyword evidence="8" id="KW-1185">Reference proteome</keyword>
<reference evidence="7" key="1">
    <citation type="submission" date="2025-08" db="UniProtKB">
        <authorList>
            <consortium name="Ensembl"/>
        </authorList>
    </citation>
    <scope>IDENTIFICATION</scope>
</reference>
<organism evidence="7 8">
    <name type="scientific">Mastacembelus armatus</name>
    <name type="common">zig-zag eel</name>
    <dbReference type="NCBI Taxonomy" id="205130"/>
    <lineage>
        <taxon>Eukaryota</taxon>
        <taxon>Metazoa</taxon>
        <taxon>Chordata</taxon>
        <taxon>Craniata</taxon>
        <taxon>Vertebrata</taxon>
        <taxon>Euteleostomi</taxon>
        <taxon>Actinopterygii</taxon>
        <taxon>Neopterygii</taxon>
        <taxon>Teleostei</taxon>
        <taxon>Neoteleostei</taxon>
        <taxon>Acanthomorphata</taxon>
        <taxon>Anabantaria</taxon>
        <taxon>Synbranchiformes</taxon>
        <taxon>Mastacembelidae</taxon>
        <taxon>Mastacembelus</taxon>
    </lineage>
</organism>
<keyword evidence="2" id="KW-0479">Metal-binding</keyword>
<dbReference type="InterPro" id="IPR018967">
    <property type="entry name" value="FeS-contain_CDGSH-typ"/>
</dbReference>
<evidence type="ECO:0000256" key="4">
    <source>
        <dbReference type="ARBA" id="ARBA00023014"/>
    </source>
</evidence>
<dbReference type="Gene3D" id="3.40.5.90">
    <property type="entry name" value="CDGSH iron-sulfur domain, mitoNEET-type"/>
    <property type="match status" value="2"/>
</dbReference>
<evidence type="ECO:0000256" key="5">
    <source>
        <dbReference type="ARBA" id="ARBA00034078"/>
    </source>
</evidence>
<dbReference type="Pfam" id="PF09360">
    <property type="entry name" value="zf-CDGSH"/>
    <property type="match status" value="2"/>
</dbReference>
<keyword evidence="1" id="KW-0001">2Fe-2S</keyword>
<dbReference type="GO" id="GO:0005739">
    <property type="term" value="C:mitochondrion"/>
    <property type="evidence" value="ECO:0007669"/>
    <property type="project" value="TreeGrafter"/>
</dbReference>
<evidence type="ECO:0000313" key="8">
    <source>
        <dbReference type="Proteomes" id="UP000261640"/>
    </source>
</evidence>
<dbReference type="PANTHER" id="PTHR46491">
    <property type="entry name" value="CDGSH IRON SULFUR DOMAIN PROTEIN HOMOLOG"/>
    <property type="match status" value="1"/>
</dbReference>
<protein>
    <recommendedName>
        <fullName evidence="6">Iron-binding zinc finger CDGSH type domain-containing protein</fullName>
    </recommendedName>
</protein>
<dbReference type="Proteomes" id="UP000261640">
    <property type="component" value="Unplaced"/>
</dbReference>
<feature type="domain" description="Iron-binding zinc finger CDGSH type" evidence="6">
    <location>
        <begin position="62"/>
        <end position="99"/>
    </location>
</feature>
<evidence type="ECO:0000256" key="2">
    <source>
        <dbReference type="ARBA" id="ARBA00022723"/>
    </source>
</evidence>
<evidence type="ECO:0000313" key="7">
    <source>
        <dbReference type="Ensembl" id="ENSMAMP00000007459.1"/>
    </source>
</evidence>
<evidence type="ECO:0000259" key="6">
    <source>
        <dbReference type="SMART" id="SM00704"/>
    </source>
</evidence>
<evidence type="ECO:0000256" key="1">
    <source>
        <dbReference type="ARBA" id="ARBA00022714"/>
    </source>
</evidence>
<dbReference type="InterPro" id="IPR042216">
    <property type="entry name" value="MitoNEET_CISD"/>
</dbReference>
<dbReference type="GeneTree" id="ENSGT00940000165589"/>
<name>A0A3Q3LDA6_9TELE</name>
<reference evidence="7" key="2">
    <citation type="submission" date="2025-09" db="UniProtKB">
        <authorList>
            <consortium name="Ensembl"/>
        </authorList>
    </citation>
    <scope>IDENTIFICATION</scope>
</reference>
<accession>A0A3Q3LDA6</accession>
<feature type="domain" description="Iron-binding zinc finger CDGSH type" evidence="6">
    <location>
        <begin position="100"/>
        <end position="137"/>
    </location>
</feature>
<dbReference type="AlphaFoldDB" id="A0A3Q3LDA6"/>
<dbReference type="SMART" id="SM00704">
    <property type="entry name" value="ZnF_CDGSH"/>
    <property type="match status" value="2"/>
</dbReference>
<proteinExistence type="predicted"/>
<sequence>MHLQWQEKVCKPLGINCNLIFLLSHHNRQTQRAEAENTQTCFGSSDIKQCCQQSTQPIPAARLPYIVKVSAGKRYAWCACGHSKKQPFCDGTHRSKAPGISPVAFTPDKDSRVLLCACKQTKNAPYCDGSHFTVIVQDVVKSVKGVFK</sequence>
<dbReference type="InterPro" id="IPR052950">
    <property type="entry name" value="CISD"/>
</dbReference>
<dbReference type="PANTHER" id="PTHR46491:SF3">
    <property type="entry name" value="CDGSH IRON-SULFUR DOMAIN-CONTAINING PROTEIN 3, MITOCHONDRIAL"/>
    <property type="match status" value="1"/>
</dbReference>
<keyword evidence="3" id="KW-0408">Iron</keyword>
<dbReference type="GO" id="GO:0051537">
    <property type="term" value="F:2 iron, 2 sulfur cluster binding"/>
    <property type="evidence" value="ECO:0007669"/>
    <property type="project" value="UniProtKB-KW"/>
</dbReference>
<dbReference type="Ensembl" id="ENSMAMT00000007664.2">
    <property type="protein sequence ID" value="ENSMAMP00000007459.1"/>
    <property type="gene ID" value="ENSMAMG00000005080.2"/>
</dbReference>
<comment type="cofactor">
    <cofactor evidence="5">
        <name>[2Fe-2S] cluster</name>
        <dbReference type="ChEBI" id="CHEBI:190135"/>
    </cofactor>
</comment>
<evidence type="ECO:0000256" key="3">
    <source>
        <dbReference type="ARBA" id="ARBA00023004"/>
    </source>
</evidence>